<organism evidence="14">
    <name type="scientific">Scrofimicrobium appendicitidis</name>
    <dbReference type="NCBI Taxonomy" id="3079930"/>
    <lineage>
        <taxon>Bacteria</taxon>
        <taxon>Bacillati</taxon>
        <taxon>Actinomycetota</taxon>
        <taxon>Actinomycetes</taxon>
        <taxon>Actinomycetales</taxon>
        <taxon>Actinomycetaceae</taxon>
        <taxon>Scrofimicrobium</taxon>
    </lineage>
</organism>
<evidence type="ECO:0000256" key="6">
    <source>
        <dbReference type="ARBA" id="ARBA00022723"/>
    </source>
</evidence>
<name>A0AAU7V998_9ACTO</name>
<evidence type="ECO:0000256" key="12">
    <source>
        <dbReference type="ARBA" id="ARBA00048523"/>
    </source>
</evidence>
<dbReference type="SFLD" id="SFLDF00029">
    <property type="entry name" value="phosphoserine_phosphatase"/>
    <property type="match status" value="1"/>
</dbReference>
<dbReference type="GO" id="GO:0000287">
    <property type="term" value="F:magnesium ion binding"/>
    <property type="evidence" value="ECO:0007669"/>
    <property type="project" value="TreeGrafter"/>
</dbReference>
<dbReference type="PANTHER" id="PTHR43344">
    <property type="entry name" value="PHOSPHOSERINE PHOSPHATASE"/>
    <property type="match status" value="1"/>
</dbReference>
<dbReference type="InterPro" id="IPR023214">
    <property type="entry name" value="HAD_sf"/>
</dbReference>
<proteinExistence type="inferred from homology"/>
<dbReference type="SUPFAM" id="SSF56784">
    <property type="entry name" value="HAD-like"/>
    <property type="match status" value="1"/>
</dbReference>
<dbReference type="GO" id="GO:0036424">
    <property type="term" value="F:L-phosphoserine phosphatase activity"/>
    <property type="evidence" value="ECO:0007669"/>
    <property type="project" value="InterPro"/>
</dbReference>
<evidence type="ECO:0000256" key="3">
    <source>
        <dbReference type="ARBA" id="ARBA00009184"/>
    </source>
</evidence>
<dbReference type="GO" id="GO:0005737">
    <property type="term" value="C:cytoplasm"/>
    <property type="evidence" value="ECO:0007669"/>
    <property type="project" value="TreeGrafter"/>
</dbReference>
<evidence type="ECO:0000256" key="1">
    <source>
        <dbReference type="ARBA" id="ARBA00001946"/>
    </source>
</evidence>
<accession>A0AAU7V998</accession>
<comment type="catalytic activity">
    <reaction evidence="12">
        <text>O-phospho-D-serine + H2O = D-serine + phosphate</text>
        <dbReference type="Rhea" id="RHEA:24873"/>
        <dbReference type="ChEBI" id="CHEBI:15377"/>
        <dbReference type="ChEBI" id="CHEBI:35247"/>
        <dbReference type="ChEBI" id="CHEBI:43474"/>
        <dbReference type="ChEBI" id="CHEBI:58680"/>
        <dbReference type="EC" id="3.1.3.3"/>
    </reaction>
</comment>
<evidence type="ECO:0000256" key="2">
    <source>
        <dbReference type="ARBA" id="ARBA00005135"/>
    </source>
</evidence>
<keyword evidence="7 14" id="KW-0378">Hydrolase</keyword>
<dbReference type="SFLD" id="SFLDG01137">
    <property type="entry name" value="C1.6.1:_Phosphoserine_Phosphat"/>
    <property type="match status" value="1"/>
</dbReference>
<dbReference type="InterPro" id="IPR050582">
    <property type="entry name" value="HAD-like_SerB"/>
</dbReference>
<dbReference type="InterPro" id="IPR036412">
    <property type="entry name" value="HAD-like_sf"/>
</dbReference>
<gene>
    <name evidence="14" type="primary">serB</name>
    <name evidence="14" type="ORF">SAC06_04790</name>
</gene>
<evidence type="ECO:0000313" key="14">
    <source>
        <dbReference type="EMBL" id="XBW08873.1"/>
    </source>
</evidence>
<comment type="pathway">
    <text evidence="2">Amino-acid biosynthesis; L-serine biosynthesis; L-serine from 3-phospho-D-glycerate: step 3/3.</text>
</comment>
<keyword evidence="6" id="KW-0479">Metal-binding</keyword>
<evidence type="ECO:0000256" key="13">
    <source>
        <dbReference type="PIRSR" id="PIRSR604469-1"/>
    </source>
</evidence>
<sequence>MTGSSHQLTVYEGSTPVGPSAPELKGKHWWGTIDRPSQPGAIGHSQIGPQWLQDRPFLLISDVDSTLLAEEVIDELAALAGVGAKVAELTERAMAGNMDFSDSLVARAQQLRGLPATAFDEVRARLHVRPGAQTLVDWVHSLGGQVGLVSGGFTPVVAQLSSELRIDHHLAIDLEVRDGALTGAVEGPIVTARTKLEFLTRLREQTGLPVVALGDGANDLLMLGAADVGIGIGAKPIVRQSVANYLEAGRLDPVIGLLGHSEI</sequence>
<comment type="similarity">
    <text evidence="3">Belongs to the HAD-like hydrolase superfamily. SerB family.</text>
</comment>
<keyword evidence="8" id="KW-0460">Magnesium</keyword>
<feature type="active site" description="Nucleophile" evidence="13">
    <location>
        <position position="62"/>
    </location>
</feature>
<protein>
    <recommendedName>
        <fullName evidence="4">phosphoserine phosphatase</fullName>
        <ecNumber evidence="4">3.1.3.3</ecNumber>
    </recommendedName>
    <alternativeName>
        <fullName evidence="10">O-phosphoserine phosphohydrolase</fullName>
    </alternativeName>
</protein>
<keyword evidence="5" id="KW-0028">Amino-acid biosynthesis</keyword>
<evidence type="ECO:0000256" key="9">
    <source>
        <dbReference type="ARBA" id="ARBA00023299"/>
    </source>
</evidence>
<comment type="cofactor">
    <cofactor evidence="1">
        <name>Mg(2+)</name>
        <dbReference type="ChEBI" id="CHEBI:18420"/>
    </cofactor>
</comment>
<feature type="active site" description="Proton donor" evidence="13">
    <location>
        <position position="64"/>
    </location>
</feature>
<dbReference type="Gene3D" id="3.40.50.1000">
    <property type="entry name" value="HAD superfamily/HAD-like"/>
    <property type="match status" value="1"/>
</dbReference>
<dbReference type="SFLD" id="SFLDG01136">
    <property type="entry name" value="C1.6:_Phosphoserine_Phosphatas"/>
    <property type="match status" value="1"/>
</dbReference>
<evidence type="ECO:0000256" key="11">
    <source>
        <dbReference type="ARBA" id="ARBA00048138"/>
    </source>
</evidence>
<dbReference type="SFLD" id="SFLDS00003">
    <property type="entry name" value="Haloacid_Dehalogenase"/>
    <property type="match status" value="1"/>
</dbReference>
<dbReference type="EMBL" id="CP138335">
    <property type="protein sequence ID" value="XBW08873.1"/>
    <property type="molecule type" value="Genomic_DNA"/>
</dbReference>
<dbReference type="PANTHER" id="PTHR43344:SF2">
    <property type="entry name" value="PHOSPHOSERINE PHOSPHATASE"/>
    <property type="match status" value="1"/>
</dbReference>
<dbReference type="GO" id="GO:0006564">
    <property type="term" value="P:L-serine biosynthetic process"/>
    <property type="evidence" value="ECO:0007669"/>
    <property type="project" value="UniProtKB-KW"/>
</dbReference>
<dbReference type="AlphaFoldDB" id="A0AAU7V998"/>
<evidence type="ECO:0000256" key="7">
    <source>
        <dbReference type="ARBA" id="ARBA00022801"/>
    </source>
</evidence>
<dbReference type="InterPro" id="IPR004469">
    <property type="entry name" value="PSP"/>
</dbReference>
<evidence type="ECO:0000256" key="8">
    <source>
        <dbReference type="ARBA" id="ARBA00022842"/>
    </source>
</evidence>
<reference evidence="14" key="1">
    <citation type="submission" date="2023-11" db="EMBL/GenBank/DDBJ databases">
        <title>Scrofimicrobium hongkongense sp. nov., isolated from a patient with peritonitis.</title>
        <authorList>
            <person name="Lao H.Y."/>
            <person name="Wong A.Y.P."/>
            <person name="Ng T.L."/>
            <person name="Wong R.Y.L."/>
            <person name="Yau M.C.Y."/>
            <person name="Lam J.Y.W."/>
            <person name="Siu G.K.H."/>
        </authorList>
    </citation>
    <scope>NUCLEOTIDE SEQUENCE</scope>
    <source>
        <strain evidence="14">R131</strain>
    </source>
</reference>
<dbReference type="RefSeq" id="WP_350259073.1">
    <property type="nucleotide sequence ID" value="NZ_CP138335.1"/>
</dbReference>
<evidence type="ECO:0000256" key="10">
    <source>
        <dbReference type="ARBA" id="ARBA00031693"/>
    </source>
</evidence>
<dbReference type="KEGG" id="sapp:SAC06_04790"/>
<dbReference type="NCBIfam" id="TIGR00338">
    <property type="entry name" value="serB"/>
    <property type="match status" value="1"/>
</dbReference>
<comment type="catalytic activity">
    <reaction evidence="11">
        <text>O-phospho-L-serine + H2O = L-serine + phosphate</text>
        <dbReference type="Rhea" id="RHEA:21208"/>
        <dbReference type="ChEBI" id="CHEBI:15377"/>
        <dbReference type="ChEBI" id="CHEBI:33384"/>
        <dbReference type="ChEBI" id="CHEBI:43474"/>
        <dbReference type="ChEBI" id="CHEBI:57524"/>
        <dbReference type="EC" id="3.1.3.3"/>
    </reaction>
</comment>
<dbReference type="EC" id="3.1.3.3" evidence="4"/>
<dbReference type="NCBIfam" id="TIGR01488">
    <property type="entry name" value="HAD-SF-IB"/>
    <property type="match status" value="1"/>
</dbReference>
<evidence type="ECO:0000256" key="4">
    <source>
        <dbReference type="ARBA" id="ARBA00012640"/>
    </source>
</evidence>
<keyword evidence="9" id="KW-0718">Serine biosynthesis</keyword>
<dbReference type="Pfam" id="PF12710">
    <property type="entry name" value="HAD"/>
    <property type="match status" value="1"/>
</dbReference>
<evidence type="ECO:0000256" key="5">
    <source>
        <dbReference type="ARBA" id="ARBA00022605"/>
    </source>
</evidence>